<evidence type="ECO:0000256" key="1">
    <source>
        <dbReference type="SAM" id="Phobius"/>
    </source>
</evidence>
<sequence length="176" mass="19126">MHECADGIALWDPKSSWLGEIFLAVGAAFMAAVFWSAANVANSLFGPLGLTIVLVVEAAILIHQVRRVVRAYRLDDPPRVAGILCPHGVQLTDPASEGRMLAWPEIAGLEIVRAGPRTVAVVRLARWDDRTGLPQASRLAPHPAVPDDPGWLWLGFVPWFKAGRVRAAVASWRAKV</sequence>
<keyword evidence="3" id="KW-1185">Reference proteome</keyword>
<proteinExistence type="predicted"/>
<accession>A0A1I2GV63</accession>
<keyword evidence="1" id="KW-0812">Transmembrane</keyword>
<dbReference type="AlphaFoldDB" id="A0A1I2GV63"/>
<name>A0A1I2GV63_9ACTN</name>
<keyword evidence="1" id="KW-1133">Transmembrane helix</keyword>
<keyword evidence="1" id="KW-0472">Membrane</keyword>
<organism evidence="2 3">
    <name type="scientific">Actinoplanes philippinensis</name>
    <dbReference type="NCBI Taxonomy" id="35752"/>
    <lineage>
        <taxon>Bacteria</taxon>
        <taxon>Bacillati</taxon>
        <taxon>Actinomycetota</taxon>
        <taxon>Actinomycetes</taxon>
        <taxon>Micromonosporales</taxon>
        <taxon>Micromonosporaceae</taxon>
        <taxon>Actinoplanes</taxon>
    </lineage>
</organism>
<protein>
    <submittedName>
        <fullName evidence="2">Uncharacterized protein</fullName>
    </submittedName>
</protein>
<dbReference type="Proteomes" id="UP000199645">
    <property type="component" value="Unassembled WGS sequence"/>
</dbReference>
<dbReference type="STRING" id="35752.SAMN05421541_107187"/>
<gene>
    <name evidence="2" type="ORF">SAMN05421541_107187</name>
</gene>
<evidence type="ECO:0000313" key="2">
    <source>
        <dbReference type="EMBL" id="SFF21043.1"/>
    </source>
</evidence>
<feature type="transmembrane region" description="Helical" evidence="1">
    <location>
        <begin position="44"/>
        <end position="63"/>
    </location>
</feature>
<dbReference type="EMBL" id="FONV01000007">
    <property type="protein sequence ID" value="SFF21043.1"/>
    <property type="molecule type" value="Genomic_DNA"/>
</dbReference>
<dbReference type="RefSeq" id="WP_143133841.1">
    <property type="nucleotide sequence ID" value="NZ_BOMT01000043.1"/>
</dbReference>
<reference evidence="2 3" key="1">
    <citation type="submission" date="2016-10" db="EMBL/GenBank/DDBJ databases">
        <authorList>
            <person name="de Groot N.N."/>
        </authorList>
    </citation>
    <scope>NUCLEOTIDE SEQUENCE [LARGE SCALE GENOMIC DNA]</scope>
    <source>
        <strain evidence="2 3">DSM 43019</strain>
    </source>
</reference>
<dbReference type="OrthoDB" id="3376786at2"/>
<feature type="transmembrane region" description="Helical" evidence="1">
    <location>
        <begin position="21"/>
        <end position="38"/>
    </location>
</feature>
<evidence type="ECO:0000313" key="3">
    <source>
        <dbReference type="Proteomes" id="UP000199645"/>
    </source>
</evidence>